<gene>
    <name evidence="8" type="ORF">BD289DRAFT_47259</name>
</gene>
<protein>
    <recommendedName>
        <fullName evidence="7">Large ribosomal subunit protein bL32m</fullName>
    </recommendedName>
</protein>
<keyword evidence="6" id="KW-0687">Ribonucleoprotein</keyword>
<dbReference type="InterPro" id="IPR002677">
    <property type="entry name" value="Ribosomal_bL32"/>
</dbReference>
<sequence length="147" mass="16057">MASAMLSARATSIIPRLSSSTSFSRFASIRIIQLSLPLLPSAALAIPAITLKLPSLPSWQEVWDGLLKAVPKKKVSHSKRRHRQMAGKALKDVTSLCRCSVCGAPKRMHLLCTNCARKFAGVMTKFFQSPGKKTMTTTTIDKTQGKE</sequence>
<dbReference type="InterPro" id="IPR011332">
    <property type="entry name" value="Ribosomal_zn-bd"/>
</dbReference>
<comment type="subcellular location">
    <subcellularLocation>
        <location evidence="1">Mitochondrion</location>
    </subcellularLocation>
</comment>
<dbReference type="EMBL" id="KZ678385">
    <property type="protein sequence ID" value="PSR99215.1"/>
    <property type="molecule type" value="Genomic_DNA"/>
</dbReference>
<organism evidence="8 9">
    <name type="scientific">Coniella lustricola</name>
    <dbReference type="NCBI Taxonomy" id="2025994"/>
    <lineage>
        <taxon>Eukaryota</taxon>
        <taxon>Fungi</taxon>
        <taxon>Dikarya</taxon>
        <taxon>Ascomycota</taxon>
        <taxon>Pezizomycotina</taxon>
        <taxon>Sordariomycetes</taxon>
        <taxon>Sordariomycetidae</taxon>
        <taxon>Diaporthales</taxon>
        <taxon>Schizoparmaceae</taxon>
        <taxon>Coniella</taxon>
    </lineage>
</organism>
<evidence type="ECO:0000256" key="7">
    <source>
        <dbReference type="ARBA" id="ARBA00039935"/>
    </source>
</evidence>
<dbReference type="GO" id="GO:0003735">
    <property type="term" value="F:structural constituent of ribosome"/>
    <property type="evidence" value="ECO:0007669"/>
    <property type="project" value="InterPro"/>
</dbReference>
<dbReference type="OrthoDB" id="2014905at2759"/>
<evidence type="ECO:0000256" key="6">
    <source>
        <dbReference type="ARBA" id="ARBA00023274"/>
    </source>
</evidence>
<evidence type="ECO:0000313" key="9">
    <source>
        <dbReference type="Proteomes" id="UP000241462"/>
    </source>
</evidence>
<evidence type="ECO:0000256" key="5">
    <source>
        <dbReference type="ARBA" id="ARBA00023128"/>
    </source>
</evidence>
<dbReference type="AlphaFoldDB" id="A0A2T3AIE1"/>
<keyword evidence="9" id="KW-1185">Reference proteome</keyword>
<evidence type="ECO:0000256" key="1">
    <source>
        <dbReference type="ARBA" id="ARBA00004173"/>
    </source>
</evidence>
<keyword evidence="3" id="KW-0809">Transit peptide</keyword>
<evidence type="ECO:0000256" key="4">
    <source>
        <dbReference type="ARBA" id="ARBA00022980"/>
    </source>
</evidence>
<proteinExistence type="inferred from homology"/>
<dbReference type="Proteomes" id="UP000241462">
    <property type="component" value="Unassembled WGS sequence"/>
</dbReference>
<accession>A0A2T3AIE1</accession>
<dbReference type="SUPFAM" id="SSF57829">
    <property type="entry name" value="Zn-binding ribosomal proteins"/>
    <property type="match status" value="1"/>
</dbReference>
<keyword evidence="5" id="KW-0496">Mitochondrion</keyword>
<name>A0A2T3AIE1_9PEZI</name>
<reference evidence="8 9" key="1">
    <citation type="journal article" date="2018" name="Mycol. Prog.">
        <title>Coniella lustricola, a new species from submerged detritus.</title>
        <authorList>
            <person name="Raudabaugh D.B."/>
            <person name="Iturriaga T."/>
            <person name="Carver A."/>
            <person name="Mondo S."/>
            <person name="Pangilinan J."/>
            <person name="Lipzen A."/>
            <person name="He G."/>
            <person name="Amirebrahimi M."/>
            <person name="Grigoriev I.V."/>
            <person name="Miller A.N."/>
        </authorList>
    </citation>
    <scope>NUCLEOTIDE SEQUENCE [LARGE SCALE GENOMIC DNA]</scope>
    <source>
        <strain evidence="8 9">B22-T-1</strain>
    </source>
</reference>
<comment type="similarity">
    <text evidence="2">Belongs to the bacterial ribosomal protein bL32 family.</text>
</comment>
<evidence type="ECO:0000256" key="3">
    <source>
        <dbReference type="ARBA" id="ARBA00022946"/>
    </source>
</evidence>
<dbReference type="GO" id="GO:0005762">
    <property type="term" value="C:mitochondrial large ribosomal subunit"/>
    <property type="evidence" value="ECO:0007669"/>
    <property type="project" value="TreeGrafter"/>
</dbReference>
<dbReference type="NCBIfam" id="TIGR01031">
    <property type="entry name" value="rpmF_bact"/>
    <property type="match status" value="1"/>
</dbReference>
<dbReference type="STRING" id="2025994.A0A2T3AIE1"/>
<dbReference type="Pfam" id="PF01783">
    <property type="entry name" value="Ribosomal_L32p"/>
    <property type="match status" value="1"/>
</dbReference>
<keyword evidence="4" id="KW-0689">Ribosomal protein</keyword>
<evidence type="ECO:0000313" key="8">
    <source>
        <dbReference type="EMBL" id="PSR99215.1"/>
    </source>
</evidence>
<dbReference type="PANTHER" id="PTHR21026:SF2">
    <property type="entry name" value="LARGE RIBOSOMAL SUBUNIT PROTEIN BL32M"/>
    <property type="match status" value="1"/>
</dbReference>
<evidence type="ECO:0000256" key="2">
    <source>
        <dbReference type="ARBA" id="ARBA00008560"/>
    </source>
</evidence>
<dbReference type="PANTHER" id="PTHR21026">
    <property type="entry name" value="39S RIBOSOMAL PROTEIN L32, MITOCHONDRIAL"/>
    <property type="match status" value="1"/>
</dbReference>
<dbReference type="GO" id="GO:0006412">
    <property type="term" value="P:translation"/>
    <property type="evidence" value="ECO:0007669"/>
    <property type="project" value="InterPro"/>
</dbReference>
<dbReference type="InterPro" id="IPR051991">
    <property type="entry name" value="Mitoribosomal_protein_bL32"/>
</dbReference>
<dbReference type="InParanoid" id="A0A2T3AIE1"/>